<evidence type="ECO:0000256" key="1">
    <source>
        <dbReference type="SAM" id="MobiDB-lite"/>
    </source>
</evidence>
<feature type="compositionally biased region" description="Basic and acidic residues" evidence="1">
    <location>
        <begin position="15"/>
        <end position="25"/>
    </location>
</feature>
<protein>
    <submittedName>
        <fullName evidence="2">Uncharacterized protein</fullName>
    </submittedName>
</protein>
<dbReference type="EMBL" id="MNAD01001042">
    <property type="protein sequence ID" value="OJT08447.1"/>
    <property type="molecule type" value="Genomic_DNA"/>
</dbReference>
<feature type="compositionally biased region" description="Low complexity" evidence="1">
    <location>
        <begin position="394"/>
        <end position="406"/>
    </location>
</feature>
<keyword evidence="3" id="KW-1185">Reference proteome</keyword>
<gene>
    <name evidence="2" type="ORF">TRAPUB_630</name>
</gene>
<comment type="caution">
    <text evidence="2">The sequence shown here is derived from an EMBL/GenBank/DDBJ whole genome shotgun (WGS) entry which is preliminary data.</text>
</comment>
<evidence type="ECO:0000313" key="2">
    <source>
        <dbReference type="EMBL" id="OJT08447.1"/>
    </source>
</evidence>
<dbReference type="STRING" id="154538.A0A1M2VLI9"/>
<name>A0A1M2VLI9_TRAPU</name>
<dbReference type="OrthoDB" id="3229208at2759"/>
<proteinExistence type="predicted"/>
<dbReference type="Proteomes" id="UP000184267">
    <property type="component" value="Unassembled WGS sequence"/>
</dbReference>
<feature type="region of interest" description="Disordered" evidence="1">
    <location>
        <begin position="347"/>
        <end position="406"/>
    </location>
</feature>
<reference evidence="2 3" key="1">
    <citation type="submission" date="2016-10" db="EMBL/GenBank/DDBJ databases">
        <title>Genome sequence of the basidiomycete white-rot fungus Trametes pubescens.</title>
        <authorList>
            <person name="Makela M.R."/>
            <person name="Granchi Z."/>
            <person name="Peng M."/>
            <person name="De Vries R.P."/>
            <person name="Grigoriev I."/>
            <person name="Riley R."/>
            <person name="Hilden K."/>
        </authorList>
    </citation>
    <scope>NUCLEOTIDE SEQUENCE [LARGE SCALE GENOMIC DNA]</scope>
    <source>
        <strain evidence="2 3">FBCC735</strain>
    </source>
</reference>
<sequence>MAEDMDMDAPQISTLREETTPEPHPARSKFKLKLLVADKGEGSKAGSTSSKHARADSEEDDEDEDEDEEDQLIDDDDDDVPKPAPAMPLPVAVPVRGSPAKRGSRGRGGGRRGRGGRGAASAPGPGIGFFETTPSESTSAQEPRAEVWDPMSTDHAFAQSISAGPVKKKPGPPKGAAAQRAIRKKPSKIAKGAASLIKDDADSVSEAYAGTAPSSPTPHEGSPEPDIPLSSLMTPAVHIDDAPLEGVPLPIYPLPSKPFPVQPPPKIASGFAPVIPLDKSGKPVRRWRQVHREVRGIAGGRWFIKNWVGEKESDFATAVAASQAAALSAAGDSASVAGLTLPKLSSVSVSGRGRGRGGRLAHDSSRAGSAMPDTLSAQLAKKRGSGPGTPSIEVPPVAVSAPPAPL</sequence>
<evidence type="ECO:0000313" key="3">
    <source>
        <dbReference type="Proteomes" id="UP000184267"/>
    </source>
</evidence>
<feature type="region of interest" description="Disordered" evidence="1">
    <location>
        <begin position="1"/>
        <end position="231"/>
    </location>
</feature>
<feature type="compositionally biased region" description="Acidic residues" evidence="1">
    <location>
        <begin position="57"/>
        <end position="79"/>
    </location>
</feature>
<organism evidence="2 3">
    <name type="scientific">Trametes pubescens</name>
    <name type="common">White-rot fungus</name>
    <dbReference type="NCBI Taxonomy" id="154538"/>
    <lineage>
        <taxon>Eukaryota</taxon>
        <taxon>Fungi</taxon>
        <taxon>Dikarya</taxon>
        <taxon>Basidiomycota</taxon>
        <taxon>Agaricomycotina</taxon>
        <taxon>Agaricomycetes</taxon>
        <taxon>Polyporales</taxon>
        <taxon>Polyporaceae</taxon>
        <taxon>Trametes</taxon>
    </lineage>
</organism>
<feature type="compositionally biased region" description="Low complexity" evidence="1">
    <location>
        <begin position="89"/>
        <end position="101"/>
    </location>
</feature>
<feature type="compositionally biased region" description="Basic residues" evidence="1">
    <location>
        <begin position="102"/>
        <end position="115"/>
    </location>
</feature>
<accession>A0A1M2VLI9</accession>
<feature type="compositionally biased region" description="Polar residues" evidence="1">
    <location>
        <begin position="132"/>
        <end position="141"/>
    </location>
</feature>
<dbReference type="AlphaFoldDB" id="A0A1M2VLI9"/>
<dbReference type="OMA" id="PPKIGTG"/>